<protein>
    <recommendedName>
        <fullName evidence="3">F-box domain-containing protein</fullName>
    </recommendedName>
</protein>
<keyword evidence="2" id="KW-1185">Reference proteome</keyword>
<evidence type="ECO:0008006" key="3">
    <source>
        <dbReference type="Google" id="ProtNLM"/>
    </source>
</evidence>
<dbReference type="Proteomes" id="UP000799537">
    <property type="component" value="Unassembled WGS sequence"/>
</dbReference>
<gene>
    <name evidence="1" type="ORF">M409DRAFT_26916</name>
</gene>
<evidence type="ECO:0000313" key="2">
    <source>
        <dbReference type="Proteomes" id="UP000799537"/>
    </source>
</evidence>
<accession>A0A6A6CAL2</accession>
<dbReference type="GeneID" id="54561605"/>
<proteinExistence type="predicted"/>
<evidence type="ECO:0000313" key="1">
    <source>
        <dbReference type="EMBL" id="KAF2162679.1"/>
    </source>
</evidence>
<dbReference type="AlphaFoldDB" id="A0A6A6CAL2"/>
<organism evidence="1 2">
    <name type="scientific">Zasmidium cellare ATCC 36951</name>
    <dbReference type="NCBI Taxonomy" id="1080233"/>
    <lineage>
        <taxon>Eukaryota</taxon>
        <taxon>Fungi</taxon>
        <taxon>Dikarya</taxon>
        <taxon>Ascomycota</taxon>
        <taxon>Pezizomycotina</taxon>
        <taxon>Dothideomycetes</taxon>
        <taxon>Dothideomycetidae</taxon>
        <taxon>Mycosphaerellales</taxon>
        <taxon>Mycosphaerellaceae</taxon>
        <taxon>Zasmidium</taxon>
    </lineage>
</organism>
<reference evidence="1" key="1">
    <citation type="journal article" date="2020" name="Stud. Mycol.">
        <title>101 Dothideomycetes genomes: a test case for predicting lifestyles and emergence of pathogens.</title>
        <authorList>
            <person name="Haridas S."/>
            <person name="Albert R."/>
            <person name="Binder M."/>
            <person name="Bloem J."/>
            <person name="Labutti K."/>
            <person name="Salamov A."/>
            <person name="Andreopoulos B."/>
            <person name="Baker S."/>
            <person name="Barry K."/>
            <person name="Bills G."/>
            <person name="Bluhm B."/>
            <person name="Cannon C."/>
            <person name="Castanera R."/>
            <person name="Culley D."/>
            <person name="Daum C."/>
            <person name="Ezra D."/>
            <person name="Gonzalez J."/>
            <person name="Henrissat B."/>
            <person name="Kuo A."/>
            <person name="Liang C."/>
            <person name="Lipzen A."/>
            <person name="Lutzoni F."/>
            <person name="Magnuson J."/>
            <person name="Mondo S."/>
            <person name="Nolan M."/>
            <person name="Ohm R."/>
            <person name="Pangilinan J."/>
            <person name="Park H.-J."/>
            <person name="Ramirez L."/>
            <person name="Alfaro M."/>
            <person name="Sun H."/>
            <person name="Tritt A."/>
            <person name="Yoshinaga Y."/>
            <person name="Zwiers L.-H."/>
            <person name="Turgeon B."/>
            <person name="Goodwin S."/>
            <person name="Spatafora J."/>
            <person name="Crous P."/>
            <person name="Grigoriev I."/>
        </authorList>
    </citation>
    <scope>NUCLEOTIDE SEQUENCE</scope>
    <source>
        <strain evidence="1">ATCC 36951</strain>
    </source>
</reference>
<sequence length="157" mass="17433">MDDRNPKDLINTDDLVTTDTNNLVATSPNNLVTSPTNTDDLTTNLNTHIHALPAELFDTIHDLVFIHPPNTKVSITAAYKPPPQLQISHTTREAFSAAYYSTTKFVYQSIDLTSSLGRKFRAALPDEHRRLIRYTYVVDADGSCCRGVVLSATCGFF</sequence>
<dbReference type="EMBL" id="ML993612">
    <property type="protein sequence ID" value="KAF2162679.1"/>
    <property type="molecule type" value="Genomic_DNA"/>
</dbReference>
<name>A0A6A6CAL2_ZASCE</name>
<dbReference type="RefSeq" id="XP_033663568.1">
    <property type="nucleotide sequence ID" value="XM_033808333.1"/>
</dbReference>